<dbReference type="InterPro" id="IPR011704">
    <property type="entry name" value="ATPase_dyneun-rel_AAA"/>
</dbReference>
<feature type="domain" description="AAA+ ATPase" evidence="2">
    <location>
        <begin position="52"/>
        <end position="260"/>
    </location>
</feature>
<evidence type="ECO:0000313" key="3">
    <source>
        <dbReference type="EMBL" id="KYC36463.1"/>
    </source>
</evidence>
<dbReference type="EMBL" id="ANNX02000047">
    <property type="protein sequence ID" value="KYC36463.1"/>
    <property type="molecule type" value="Genomic_DNA"/>
</dbReference>
<evidence type="ECO:0000256" key="1">
    <source>
        <dbReference type="SAM" id="MobiDB-lite"/>
    </source>
</evidence>
<dbReference type="GO" id="GO:0005524">
    <property type="term" value="F:ATP binding"/>
    <property type="evidence" value="ECO:0007669"/>
    <property type="project" value="InterPro"/>
</dbReference>
<gene>
    <name evidence="3" type="ORF">WA1_42945</name>
</gene>
<accession>A0A139WVM1</accession>
<dbReference type="GO" id="GO:0016887">
    <property type="term" value="F:ATP hydrolysis activity"/>
    <property type="evidence" value="ECO:0007669"/>
    <property type="project" value="InterPro"/>
</dbReference>
<name>A0A139WVM1_9CYAN</name>
<dbReference type="Proteomes" id="UP000076925">
    <property type="component" value="Unassembled WGS sequence"/>
</dbReference>
<dbReference type="SMART" id="SM00382">
    <property type="entry name" value="AAA"/>
    <property type="match status" value="1"/>
</dbReference>
<dbReference type="RefSeq" id="WP_051077160.1">
    <property type="nucleotide sequence ID" value="NZ_KQ976354.1"/>
</dbReference>
<comment type="caution">
    <text evidence="3">The sequence shown here is derived from an EMBL/GenBank/DDBJ whole genome shotgun (WGS) entry which is preliminary data.</text>
</comment>
<evidence type="ECO:0000313" key="4">
    <source>
        <dbReference type="Proteomes" id="UP000076925"/>
    </source>
</evidence>
<evidence type="ECO:0000259" key="2">
    <source>
        <dbReference type="SMART" id="SM00382"/>
    </source>
</evidence>
<proteinExistence type="predicted"/>
<dbReference type="InterPro" id="IPR003593">
    <property type="entry name" value="AAA+_ATPase"/>
</dbReference>
<dbReference type="Gene3D" id="3.40.50.300">
    <property type="entry name" value="P-loop containing nucleotide triphosphate hydrolases"/>
    <property type="match status" value="1"/>
</dbReference>
<sequence>MARFLNKNLTYTGEEQYQPKPREKDKDTGEILYPYIPVSEGLVKAVNLSINLNRPLLLEGEPGCGKTRLARAVAYEFSKCYGEQYNVEKWPYADWNIKSSDQARDGLYIYDAVRRLFDVQLFTVEHQLNNNQLPDKEQLPQDTSLGNPLEKNNIRQRLEDPKHEAYIQWGALGKAFQASQKGQRMIVLIDEIDKADTDFPNDLLLELEEKRFFIKETGREIRAEPDFAPIIFITSNGQRKLPDAFLRRCLYHYIKFPQKRS</sequence>
<keyword evidence="4" id="KW-1185">Reference proteome</keyword>
<dbReference type="SUPFAM" id="SSF52540">
    <property type="entry name" value="P-loop containing nucleoside triphosphate hydrolases"/>
    <property type="match status" value="1"/>
</dbReference>
<protein>
    <recommendedName>
        <fullName evidence="2">AAA+ ATPase domain-containing protein</fullName>
    </recommendedName>
</protein>
<feature type="region of interest" description="Disordered" evidence="1">
    <location>
        <begin position="1"/>
        <end position="26"/>
    </location>
</feature>
<dbReference type="STRING" id="128403.WA1_42945"/>
<dbReference type="AlphaFoldDB" id="A0A139WVM1"/>
<organism evidence="3 4">
    <name type="scientific">Scytonema hofmannii PCC 7110</name>
    <dbReference type="NCBI Taxonomy" id="128403"/>
    <lineage>
        <taxon>Bacteria</taxon>
        <taxon>Bacillati</taxon>
        <taxon>Cyanobacteriota</taxon>
        <taxon>Cyanophyceae</taxon>
        <taxon>Nostocales</taxon>
        <taxon>Scytonemataceae</taxon>
        <taxon>Scytonema</taxon>
    </lineage>
</organism>
<reference evidence="3 4" key="1">
    <citation type="journal article" date="2013" name="Genome Biol. Evol.">
        <title>Genomes of Stigonematalean cyanobacteria (subsection V) and the evolution of oxygenic photosynthesis from prokaryotes to plastids.</title>
        <authorList>
            <person name="Dagan T."/>
            <person name="Roettger M."/>
            <person name="Stucken K."/>
            <person name="Landan G."/>
            <person name="Koch R."/>
            <person name="Major P."/>
            <person name="Gould S.B."/>
            <person name="Goremykin V.V."/>
            <person name="Rippka R."/>
            <person name="Tandeau de Marsac N."/>
            <person name="Gugger M."/>
            <person name="Lockhart P.J."/>
            <person name="Allen J.F."/>
            <person name="Brune I."/>
            <person name="Maus I."/>
            <person name="Puhler A."/>
            <person name="Martin W.F."/>
        </authorList>
    </citation>
    <scope>NUCLEOTIDE SEQUENCE [LARGE SCALE GENOMIC DNA]</scope>
    <source>
        <strain evidence="3 4">PCC 7110</strain>
    </source>
</reference>
<dbReference type="Pfam" id="PF07728">
    <property type="entry name" value="AAA_5"/>
    <property type="match status" value="1"/>
</dbReference>
<dbReference type="InterPro" id="IPR027417">
    <property type="entry name" value="P-loop_NTPase"/>
</dbReference>